<dbReference type="GO" id="GO:0005886">
    <property type="term" value="C:plasma membrane"/>
    <property type="evidence" value="ECO:0007669"/>
    <property type="project" value="UniProtKB-SubCell"/>
</dbReference>
<feature type="transmembrane region" description="Helical" evidence="9">
    <location>
        <begin position="138"/>
        <end position="161"/>
    </location>
</feature>
<keyword evidence="7" id="KW-0406">Ion transport</keyword>
<evidence type="ECO:0000256" key="6">
    <source>
        <dbReference type="ARBA" id="ARBA00022989"/>
    </source>
</evidence>
<proteinExistence type="inferred from homology"/>
<name>A0A382KI78_9ZZZZ</name>
<sequence length="420" mass="45703">PVVAVGALPYWLGGMFYGPFEMLAGDASIWDALRGLLYSWFESMSGFTTTGATVIDISTSPICSAFTVADDCIGSQNSSLILWRSITQWLGGMGVIMLGLLILSRVLGGGMSLARAELTGPTLSRLGPTLQWTASRLWLIYIVLTVLEFGMLHFLGGLGIFDAVNYSLTTLPSGGFGTSDEGIMAFDSARVEVILIVFMLLTCINFSLLHLMLAGRAKEAWKDEELRAYLLILLVAWLLMAFNLYRFGTSEEDLAPLVALRHALFQSISISSTGYSSADFTTWPVFSQFVLLLLMIVGASAGSTGGGLKVMRIRIAFELAKREVVKIIQPRRVVAIRFNQQIIEERKIWIVLGMLSSWMVLVTVSMLSLSFLEPTLEMTDILSVSISLLGNTGPALGAFGPTATWATLSEPSMVIATMLM</sequence>
<feature type="non-terminal residue" evidence="10">
    <location>
        <position position="420"/>
    </location>
</feature>
<evidence type="ECO:0000256" key="3">
    <source>
        <dbReference type="ARBA" id="ARBA00022448"/>
    </source>
</evidence>
<feature type="non-terminal residue" evidence="10">
    <location>
        <position position="1"/>
    </location>
</feature>
<evidence type="ECO:0000256" key="9">
    <source>
        <dbReference type="SAM" id="Phobius"/>
    </source>
</evidence>
<evidence type="ECO:0000256" key="7">
    <source>
        <dbReference type="ARBA" id="ARBA00023065"/>
    </source>
</evidence>
<evidence type="ECO:0008006" key="11">
    <source>
        <dbReference type="Google" id="ProtNLM"/>
    </source>
</evidence>
<dbReference type="PANTHER" id="PTHR32024:SF2">
    <property type="entry name" value="TRK SYSTEM POTASSIUM UPTAKE PROTEIN TRKG-RELATED"/>
    <property type="match status" value="1"/>
</dbReference>
<dbReference type="EMBL" id="UINC01080273">
    <property type="protein sequence ID" value="SVC23062.1"/>
    <property type="molecule type" value="Genomic_DNA"/>
</dbReference>
<dbReference type="GO" id="GO:0008324">
    <property type="term" value="F:monoatomic cation transmembrane transporter activity"/>
    <property type="evidence" value="ECO:0007669"/>
    <property type="project" value="InterPro"/>
</dbReference>
<evidence type="ECO:0000256" key="5">
    <source>
        <dbReference type="ARBA" id="ARBA00022692"/>
    </source>
</evidence>
<dbReference type="GO" id="GO:0030001">
    <property type="term" value="P:metal ion transport"/>
    <property type="evidence" value="ECO:0007669"/>
    <property type="project" value="UniProtKB-ARBA"/>
</dbReference>
<keyword evidence="6 9" id="KW-1133">Transmembrane helix</keyword>
<dbReference type="Pfam" id="PF02386">
    <property type="entry name" value="TrkH"/>
    <property type="match status" value="1"/>
</dbReference>
<dbReference type="AlphaFoldDB" id="A0A382KI78"/>
<comment type="similarity">
    <text evidence="2">Belongs to the TrkH potassium transport family.</text>
</comment>
<feature type="transmembrane region" description="Helical" evidence="9">
    <location>
        <begin position="348"/>
        <end position="372"/>
    </location>
</feature>
<keyword evidence="3" id="KW-0813">Transport</keyword>
<organism evidence="10">
    <name type="scientific">marine metagenome</name>
    <dbReference type="NCBI Taxonomy" id="408172"/>
    <lineage>
        <taxon>unclassified sequences</taxon>
        <taxon>metagenomes</taxon>
        <taxon>ecological metagenomes</taxon>
    </lineage>
</organism>
<evidence type="ECO:0000256" key="1">
    <source>
        <dbReference type="ARBA" id="ARBA00004651"/>
    </source>
</evidence>
<evidence type="ECO:0000256" key="4">
    <source>
        <dbReference type="ARBA" id="ARBA00022475"/>
    </source>
</evidence>
<feature type="transmembrane region" description="Helical" evidence="9">
    <location>
        <begin position="226"/>
        <end position="245"/>
    </location>
</feature>
<gene>
    <name evidence="10" type="ORF">METZ01_LOCUS275916</name>
</gene>
<keyword evidence="8 9" id="KW-0472">Membrane</keyword>
<evidence type="ECO:0000256" key="8">
    <source>
        <dbReference type="ARBA" id="ARBA00023136"/>
    </source>
</evidence>
<reference evidence="10" key="1">
    <citation type="submission" date="2018-05" db="EMBL/GenBank/DDBJ databases">
        <authorList>
            <person name="Lanie J.A."/>
            <person name="Ng W.-L."/>
            <person name="Kazmierczak K.M."/>
            <person name="Andrzejewski T.M."/>
            <person name="Davidsen T.M."/>
            <person name="Wayne K.J."/>
            <person name="Tettelin H."/>
            <person name="Glass J.I."/>
            <person name="Rusch D."/>
            <person name="Podicherti R."/>
            <person name="Tsui H.-C.T."/>
            <person name="Winkler M.E."/>
        </authorList>
    </citation>
    <scope>NUCLEOTIDE SEQUENCE</scope>
</reference>
<dbReference type="InterPro" id="IPR003445">
    <property type="entry name" value="Cat_transpt"/>
</dbReference>
<evidence type="ECO:0000313" key="10">
    <source>
        <dbReference type="EMBL" id="SVC23062.1"/>
    </source>
</evidence>
<evidence type="ECO:0000256" key="2">
    <source>
        <dbReference type="ARBA" id="ARBA00009137"/>
    </source>
</evidence>
<keyword evidence="4" id="KW-1003">Cell membrane</keyword>
<feature type="transmembrane region" description="Helical" evidence="9">
    <location>
        <begin position="86"/>
        <end position="107"/>
    </location>
</feature>
<dbReference type="PANTHER" id="PTHR32024">
    <property type="entry name" value="TRK SYSTEM POTASSIUM UPTAKE PROTEIN TRKG-RELATED"/>
    <property type="match status" value="1"/>
</dbReference>
<feature type="transmembrane region" description="Helical" evidence="9">
    <location>
        <begin position="193"/>
        <end position="214"/>
    </location>
</feature>
<accession>A0A382KI78</accession>
<feature type="transmembrane region" description="Helical" evidence="9">
    <location>
        <begin position="285"/>
        <end position="308"/>
    </location>
</feature>
<comment type="subcellular location">
    <subcellularLocation>
        <location evidence="1">Cell membrane</location>
        <topology evidence="1">Multi-pass membrane protein</topology>
    </subcellularLocation>
</comment>
<protein>
    <recommendedName>
        <fullName evidence="11">TrkH family potassium uptake protein</fullName>
    </recommendedName>
</protein>
<keyword evidence="5 9" id="KW-0812">Transmembrane</keyword>